<feature type="domain" description="AAA+ ATPase" evidence="1">
    <location>
        <begin position="48"/>
        <end position="193"/>
    </location>
</feature>
<reference evidence="2 3" key="1">
    <citation type="submission" date="2020-11" db="EMBL/GenBank/DDBJ databases">
        <title>Corynebacterium sp. ZJ-599.</title>
        <authorList>
            <person name="Zhou J."/>
        </authorList>
    </citation>
    <scope>NUCLEOTIDE SEQUENCE [LARGE SCALE GENOMIC DNA]</scope>
    <source>
        <strain evidence="2 3">ZJ-599</strain>
    </source>
</reference>
<organism evidence="2 3">
    <name type="scientific">Corynebacterium lizhenjunii</name>
    <dbReference type="NCBI Taxonomy" id="2709394"/>
    <lineage>
        <taxon>Bacteria</taxon>
        <taxon>Bacillati</taxon>
        <taxon>Actinomycetota</taxon>
        <taxon>Actinomycetes</taxon>
        <taxon>Mycobacteriales</taxon>
        <taxon>Corynebacteriaceae</taxon>
        <taxon>Corynebacterium</taxon>
    </lineage>
</organism>
<dbReference type="SMART" id="SM00382">
    <property type="entry name" value="AAA"/>
    <property type="match status" value="1"/>
</dbReference>
<dbReference type="NCBIfam" id="NF005926">
    <property type="entry name" value="PRK07940.1"/>
    <property type="match status" value="1"/>
</dbReference>
<dbReference type="EMBL" id="CP064954">
    <property type="protein sequence ID" value="QPK79357.1"/>
    <property type="molecule type" value="Genomic_DNA"/>
</dbReference>
<dbReference type="SUPFAM" id="SSF52540">
    <property type="entry name" value="P-loop containing nucleoside triphosphate hydrolases"/>
    <property type="match status" value="1"/>
</dbReference>
<dbReference type="GO" id="GO:0003887">
    <property type="term" value="F:DNA-directed DNA polymerase activity"/>
    <property type="evidence" value="ECO:0007669"/>
    <property type="project" value="UniProtKB-EC"/>
</dbReference>
<keyword evidence="2" id="KW-0808">Transferase</keyword>
<dbReference type="InterPro" id="IPR050238">
    <property type="entry name" value="DNA_Rep/Repair_Clamp_Loader"/>
</dbReference>
<dbReference type="Gene3D" id="3.40.50.300">
    <property type="entry name" value="P-loop containing nucleotide triphosphate hydrolases"/>
    <property type="match status" value="1"/>
</dbReference>
<dbReference type="AlphaFoldDB" id="A0A7T0KEW4"/>
<dbReference type="GO" id="GO:0006261">
    <property type="term" value="P:DNA-templated DNA replication"/>
    <property type="evidence" value="ECO:0007669"/>
    <property type="project" value="TreeGrafter"/>
</dbReference>
<dbReference type="RefSeq" id="WP_165011095.1">
    <property type="nucleotide sequence ID" value="NZ_CP064954.1"/>
</dbReference>
<dbReference type="Pfam" id="PF13177">
    <property type="entry name" value="DNA_pol3_delta2"/>
    <property type="match status" value="1"/>
</dbReference>
<evidence type="ECO:0000259" key="1">
    <source>
        <dbReference type="SMART" id="SM00382"/>
    </source>
</evidence>
<keyword evidence="2" id="KW-0548">Nucleotidyltransferase</keyword>
<dbReference type="InterPro" id="IPR027417">
    <property type="entry name" value="P-loop_NTPase"/>
</dbReference>
<proteinExistence type="predicted"/>
<evidence type="ECO:0000313" key="3">
    <source>
        <dbReference type="Proteomes" id="UP000594681"/>
    </source>
</evidence>
<dbReference type="InterPro" id="IPR003593">
    <property type="entry name" value="AAA+_ATPase"/>
</dbReference>
<name>A0A7T0KEW4_9CORY</name>
<dbReference type="PANTHER" id="PTHR11669">
    <property type="entry name" value="REPLICATION FACTOR C / DNA POLYMERASE III GAMMA-TAU SUBUNIT"/>
    <property type="match status" value="1"/>
</dbReference>
<dbReference type="PANTHER" id="PTHR11669:SF8">
    <property type="entry name" value="DNA POLYMERASE III SUBUNIT DELTA"/>
    <property type="match status" value="1"/>
</dbReference>
<dbReference type="EC" id="2.7.7.7" evidence="2"/>
<gene>
    <name evidence="2" type="ORF">G7Y31_01130</name>
</gene>
<evidence type="ECO:0000313" key="2">
    <source>
        <dbReference type="EMBL" id="QPK79357.1"/>
    </source>
</evidence>
<dbReference type="Proteomes" id="UP000594681">
    <property type="component" value="Chromosome"/>
</dbReference>
<protein>
    <submittedName>
        <fullName evidence="2">DNA polymerase III subunit delta</fullName>
        <ecNumber evidence="2">2.7.7.7</ecNumber>
    </submittedName>
</protein>
<keyword evidence="3" id="KW-1185">Reference proteome</keyword>
<accession>A0A7T0KEW4</accession>
<sequence length="411" mass="43514">MTSYSTRLVRVNPQNVAALLADTPSVRDTILRAAAAGCKLPGSDPRALAHSWLFTGPPGAGRSTAALALAAALMCTDQPGQGCGACESCRGILQQRQHTDLVFISPQELSIGVAGVREMIHQAASLPTVAPYRVVIFDNADRLTDEAANALLKTVEEPSSSTVLVLCAPTDAPEDFSQTLRSRCRHLYIPAPSVERIVEILQAEGHSPQDARLAAVTSLRHVGRARRLVSDPMAQRRRAAAINLAESVFHGSGGYAAATGLLAAITKEAKEAYQEADAKEIAAVELAYGAGAKGKGAAKAQREAKSAVKRVEELQKKRATRRLRDLLDLALVDLAGIYRDALMVKVGANVEMTHPDFAGLAQELAAKVSEEGLVAAQDAIRTCRNHIANNVGPALAFDGLVGRLRQACGAR</sequence>
<dbReference type="KEGG" id="cliz:G7Y31_01130"/>